<dbReference type="InterPro" id="IPR003673">
    <property type="entry name" value="CoA-Trfase_fam_III"/>
</dbReference>
<evidence type="ECO:0000256" key="4">
    <source>
        <dbReference type="ARBA" id="ARBA00023015"/>
    </source>
</evidence>
<feature type="compositionally biased region" description="Polar residues" evidence="9">
    <location>
        <begin position="617"/>
        <end position="628"/>
    </location>
</feature>
<dbReference type="InterPro" id="IPR051615">
    <property type="entry name" value="Transcr_Regulatory_Elem"/>
</dbReference>
<evidence type="ECO:0000256" key="6">
    <source>
        <dbReference type="ARBA" id="ARBA00023163"/>
    </source>
</evidence>
<evidence type="ECO:0000256" key="9">
    <source>
        <dbReference type="SAM" id="MobiDB-lite"/>
    </source>
</evidence>
<dbReference type="Pfam" id="PF14330">
    <property type="entry name" value="DUF4387"/>
    <property type="match status" value="1"/>
</dbReference>
<evidence type="ECO:0000256" key="3">
    <source>
        <dbReference type="ARBA" id="ARBA00022833"/>
    </source>
</evidence>
<protein>
    <recommendedName>
        <fullName evidence="10">Xylanolytic transcriptional activator regulatory domain-containing protein</fullName>
    </recommendedName>
</protein>
<evidence type="ECO:0000256" key="7">
    <source>
        <dbReference type="ARBA" id="ARBA00023242"/>
    </source>
</evidence>
<evidence type="ECO:0000256" key="1">
    <source>
        <dbReference type="ARBA" id="ARBA00008383"/>
    </source>
</evidence>
<keyword evidence="3" id="KW-0862">Zinc</keyword>
<name>A0AAN6BZV2_FUSAU</name>
<keyword evidence="4" id="KW-0805">Transcription regulation</keyword>
<reference evidence="11 12" key="1">
    <citation type="submission" date="2020-02" db="EMBL/GenBank/DDBJ databases">
        <title>Identification and distribution of gene clusters putatively required for synthesis of sphingolipid metabolism inhibitors in phylogenetically diverse species of the filamentous fungus Fusarium.</title>
        <authorList>
            <person name="Kim H.-S."/>
            <person name="Busman M."/>
            <person name="Brown D.W."/>
            <person name="Divon H."/>
            <person name="Uhlig S."/>
            <person name="Proctor R.H."/>
        </authorList>
    </citation>
    <scope>NUCLEOTIDE SEQUENCE [LARGE SCALE GENOMIC DNA]</scope>
    <source>
        <strain evidence="11 12">NRRL 2903</strain>
    </source>
</reference>
<feature type="domain" description="Xylanolytic transcriptional activator regulatory" evidence="10">
    <location>
        <begin position="1483"/>
        <end position="1561"/>
    </location>
</feature>
<sequence length="1874" mass="205404">MKVPEFSILTPNAMLGYGYNVEHFWYGIQKFKPAAIIVDSGSTDGGPYKLGMNKMTCGKGSYIRDLEPILTACFHHKIKVMIGSVGGDGSNKHVQEMFDIVSSIAQRLGFSFKIATINAGMDRELIKSRIKNNKVSPCGPVEPLTTDIVDGAVDVVSQMGAEPFIEALKGNPDIILGGRCYDPAPFAAFCLSKGISSGVAWHMGKIMECGGICAIPKGRSMIATMRYDSFDLTPLSPEERCTPLSVAAHTLYEKTRPDRLPGPGGVLCLDKAKYEQVTEKTTRVSGAEFLETPYQVKLEGVTFLGYRTIFIGGIRDPILIGQIDDFLERVRKYTQNLFPELDKSDSCRLIYHVYGKNGVMGPLETQAVANPHEIAVLGEVVAPTQDMAYTIANNARASILHFSYPGQIATTGNFASPLSPHEQEAGAVFKFSLYHLVDLEAGESVSLFPITFRDVTSEGSPTPATSLSCESLKTLENGKLAVIEKKKVPSRRARMEELARIIRSKNSGPFEMTFDIMFDDEAVYRRVRDANVLTNDTVKALYRVQDDEILTNMFFEPALAWKCTIKRPWAQGSVGERDTLGTQQHALLLGIEVPEAINANGDTTKGLNGHSVHVNGANGSHNGINGSKESNDMNGTNGTNGSNGAKHSPQPNLLNGTTTSSSVDRTSFLSRDIVHDIWSGLSLPPAALESLNLPGDDGKPAIPSSYKIGSLAQGTIALSGLLAALIHAKRNGSAVPKVTVPQKHAVVEFKSERLYVLDGKPAPSPWGSIGGLHKTSDGFVRIHDSFPNHGYGALELLGLPLTASRIDVTKKTQDWASIDLESVGLERRLAIYALRSYRQWDRLPQSKAIDEFPIALTRISSAPTGLSPRLLPGNDKCLRGLRVVEMSRVIAAPLAGKTLAAHGADVIWVTSPGLPDLPTMDRDFGRGKRTIHIDVNNVDDRQRLRELIKTCDVFIQGFRPGSLEAKGFGPVEVASLNPRIIYACMSAFGTKGPWAGRRGYDSLVQTCSGMNVSEAEHYGAGEAARPTPCQALDHAGGYLLASGVMAALYRQSVDGGSYRVDVSLAGAMKYLRSLGQYDCKSGFEADDYEKPWDVEEYLETRQTGFGEMRAVKHSVSIDGLEPSWDVMPKPLGSDEAKWLQARLLWNVQLGLGKISSVAQSTGITEKAMQENAEMPSVGSPTSSEAISSQGRRRQRQTRASNRRDPRRYGLACARSGNTCVLPANSQARDDQSEARIQELELALQESRRQNAQLSEQSIPRPINVVDDNTSPAASLLSAGDGRTSTIDATIWSQVGIGEDGAITYNGPTSRFHAGSLTGNGPSPTTRQDPVSQDQSLATKSAHVERLRSQYDLLDTVWVPLAKSKSMAAYGITNEMGWQLLDMYWTWLHPLHNCIYRPVFIMDMALNGTYYSEFLLMSIFALAGRHLGRQEGDSIDSNMGDRFFTRAKMLLMDELDKAKPRIPTIQGLLILGGRQCAIGKSSQGWLFTGMAIRMMVDIGIHLNANRIAELEKSTPSEIETRKRLYNSAFIWDKTLSLALGRPPSLTGSPYGPMEIFDHFDDNRSWQPSDADITNPAYKPTPMYNTATFCAFCQLHIITTDMMRFLFDRAHVDNIYPEIKSLSGRLIGWYNEQPASLKIEQGMTQCPPPHIASLNFLYHTLHILILRPLLHSSNASLRKSSLQTCVNHSKRIHAIHDLYTKSFPHRLMTYQVSYCVYTAATVDVLDMRRSEAGIRIDAARRLGMAVRTLQEEAEHTPGSGRSLDTIRRQLTVWEVDAPSGTYQNDSCGTDAELQMACSDEQGGHLTSPQPMATDYGNVGPVNEGASGFMSRYQSPFSFGMLDTGAGFHPDSFPWDMTEIFGNSQIYGVGEQNDQVA</sequence>
<feature type="region of interest" description="Disordered" evidence="9">
    <location>
        <begin position="1170"/>
        <end position="1209"/>
    </location>
</feature>
<accession>A0AAN6BZV2</accession>
<keyword evidence="2" id="KW-0479">Metal-binding</keyword>
<dbReference type="SUPFAM" id="SSF89796">
    <property type="entry name" value="CoA-transferase family III (CaiB/BaiF)"/>
    <property type="match status" value="2"/>
</dbReference>
<feature type="region of interest" description="Disordered" evidence="9">
    <location>
        <begin position="1307"/>
        <end position="1334"/>
    </location>
</feature>
<dbReference type="PANTHER" id="PTHR31313:SF85">
    <property type="entry name" value="ZN(II)2CYS6 TRANSCRIPTION FACTOR (EUROFUNG)"/>
    <property type="match status" value="1"/>
</dbReference>
<feature type="compositionally biased region" description="Polar residues" evidence="9">
    <location>
        <begin position="1316"/>
        <end position="1334"/>
    </location>
</feature>
<dbReference type="PANTHER" id="PTHR31313">
    <property type="entry name" value="TY1 ENHANCER ACTIVATOR"/>
    <property type="match status" value="1"/>
</dbReference>
<evidence type="ECO:0000313" key="11">
    <source>
        <dbReference type="EMBL" id="KAF5237247.1"/>
    </source>
</evidence>
<dbReference type="CDD" id="cd12148">
    <property type="entry name" value="fungal_TF_MHR"/>
    <property type="match status" value="1"/>
</dbReference>
<proteinExistence type="inferred from homology"/>
<dbReference type="Pfam" id="PF07287">
    <property type="entry name" value="AtuA"/>
    <property type="match status" value="1"/>
</dbReference>
<dbReference type="InterPro" id="IPR025496">
    <property type="entry name" value="DUF4387"/>
</dbReference>
<evidence type="ECO:0000313" key="12">
    <source>
        <dbReference type="Proteomes" id="UP000537989"/>
    </source>
</evidence>
<dbReference type="Pfam" id="PF04082">
    <property type="entry name" value="Fungal_trans"/>
    <property type="match status" value="1"/>
</dbReference>
<comment type="caution">
    <text evidence="11">The sequence shown here is derived from an EMBL/GenBank/DDBJ whole genome shotgun (WGS) entry which is preliminary data.</text>
</comment>
<keyword evidence="12" id="KW-1185">Reference proteome</keyword>
<keyword evidence="7" id="KW-0539">Nucleus</keyword>
<evidence type="ECO:0000256" key="5">
    <source>
        <dbReference type="ARBA" id="ARBA00023125"/>
    </source>
</evidence>
<feature type="coiled-coil region" evidence="8">
    <location>
        <begin position="1229"/>
        <end position="1256"/>
    </location>
</feature>
<evidence type="ECO:0000259" key="10">
    <source>
        <dbReference type="SMART" id="SM00906"/>
    </source>
</evidence>
<dbReference type="EMBL" id="JAAMOD010000161">
    <property type="protein sequence ID" value="KAF5237247.1"/>
    <property type="molecule type" value="Genomic_DNA"/>
</dbReference>
<dbReference type="GO" id="GO:0003824">
    <property type="term" value="F:catalytic activity"/>
    <property type="evidence" value="ECO:0007669"/>
    <property type="project" value="InterPro"/>
</dbReference>
<comment type="similarity">
    <text evidence="1">Belongs to the CoA-transferase III family.</text>
</comment>
<dbReference type="GO" id="GO:0006351">
    <property type="term" value="P:DNA-templated transcription"/>
    <property type="evidence" value="ECO:0007669"/>
    <property type="project" value="InterPro"/>
</dbReference>
<dbReference type="Pfam" id="PF02515">
    <property type="entry name" value="CoA_transf_3"/>
    <property type="match status" value="1"/>
</dbReference>
<dbReference type="Proteomes" id="UP000537989">
    <property type="component" value="Unassembled WGS sequence"/>
</dbReference>
<gene>
    <name evidence="11" type="ORF">FAUST_6158</name>
</gene>
<keyword evidence="6" id="KW-0804">Transcription</keyword>
<evidence type="ECO:0000256" key="8">
    <source>
        <dbReference type="SAM" id="Coils"/>
    </source>
</evidence>
<dbReference type="InterPro" id="IPR010839">
    <property type="entry name" value="AtuA_N"/>
</dbReference>
<organism evidence="11 12">
    <name type="scientific">Fusarium austroamericanum</name>
    <dbReference type="NCBI Taxonomy" id="282268"/>
    <lineage>
        <taxon>Eukaryota</taxon>
        <taxon>Fungi</taxon>
        <taxon>Dikarya</taxon>
        <taxon>Ascomycota</taxon>
        <taxon>Pezizomycotina</taxon>
        <taxon>Sordariomycetes</taxon>
        <taxon>Hypocreomycetidae</taxon>
        <taxon>Hypocreales</taxon>
        <taxon>Nectriaceae</taxon>
        <taxon>Fusarium</taxon>
    </lineage>
</organism>
<dbReference type="GO" id="GO:0003677">
    <property type="term" value="F:DNA binding"/>
    <property type="evidence" value="ECO:0007669"/>
    <property type="project" value="UniProtKB-KW"/>
</dbReference>
<evidence type="ECO:0000256" key="2">
    <source>
        <dbReference type="ARBA" id="ARBA00022723"/>
    </source>
</evidence>
<dbReference type="SMART" id="SM00906">
    <property type="entry name" value="Fungal_trans"/>
    <property type="match status" value="1"/>
</dbReference>
<dbReference type="InterPro" id="IPR023606">
    <property type="entry name" value="CoA-Trfase_III_dom_1_sf"/>
</dbReference>
<keyword evidence="8" id="KW-0175">Coiled coil</keyword>
<dbReference type="InterPro" id="IPR007219">
    <property type="entry name" value="XnlR_reg_dom"/>
</dbReference>
<feature type="compositionally biased region" description="Polar residues" evidence="9">
    <location>
        <begin position="649"/>
        <end position="659"/>
    </location>
</feature>
<keyword evidence="5" id="KW-0238">DNA-binding</keyword>
<dbReference type="GO" id="GO:0008270">
    <property type="term" value="F:zinc ion binding"/>
    <property type="evidence" value="ECO:0007669"/>
    <property type="project" value="InterPro"/>
</dbReference>
<feature type="region of interest" description="Disordered" evidence="9">
    <location>
        <begin position="617"/>
        <end position="659"/>
    </location>
</feature>
<dbReference type="Gene3D" id="3.40.50.10540">
    <property type="entry name" value="Crotonobetainyl-coa:carnitine coa-transferase, domain 1"/>
    <property type="match status" value="1"/>
</dbReference>
<feature type="compositionally biased region" description="Low complexity" evidence="9">
    <location>
        <begin position="634"/>
        <end position="644"/>
    </location>
</feature>